<dbReference type="GO" id="GO:0008023">
    <property type="term" value="C:transcription elongation factor complex"/>
    <property type="evidence" value="ECO:0007669"/>
    <property type="project" value="TreeGrafter"/>
</dbReference>
<dbReference type="Pfam" id="PF05129">
    <property type="entry name" value="Zn_ribbon_Elf1"/>
    <property type="match status" value="1"/>
</dbReference>
<keyword evidence="12" id="KW-0251">Elongation factor</keyword>
<evidence type="ECO:0000256" key="11">
    <source>
        <dbReference type="SAM" id="MobiDB-lite"/>
    </source>
</evidence>
<keyword evidence="6 10" id="KW-0862">Zinc</keyword>
<dbReference type="HOGENOM" id="CLU_105983_0_3_1"/>
<dbReference type="STRING" id="1245528.M3K293"/>
<dbReference type="FunFam" id="2.20.25.190:FF:000001">
    <property type="entry name" value="Transcription elongation factor 1 homolog"/>
    <property type="match status" value="1"/>
</dbReference>
<evidence type="ECO:0000313" key="13">
    <source>
        <dbReference type="Proteomes" id="UP000011777"/>
    </source>
</evidence>
<accession>M3K293</accession>
<dbReference type="GO" id="GO:0008270">
    <property type="term" value="F:zinc ion binding"/>
    <property type="evidence" value="ECO:0007669"/>
    <property type="project" value="UniProtKB-KW"/>
</dbReference>
<comment type="function">
    <text evidence="1 10">Transcription elongation factor implicated in the maintenance of proper chromatin structure in actively transcribed regions.</text>
</comment>
<name>M3K293_CANMX</name>
<reference evidence="12 13" key="1">
    <citation type="submission" date="2013-02" db="EMBL/GenBank/DDBJ databases">
        <title>Genome sequence of Candida maltosa Xu316, a potential industrial strain for xylitol and ethanol production.</title>
        <authorList>
            <person name="Yu J."/>
            <person name="Wang Q."/>
            <person name="Geng X."/>
            <person name="Bao W."/>
            <person name="He P."/>
            <person name="Cai J."/>
        </authorList>
    </citation>
    <scope>NUCLEOTIDE SEQUENCE [LARGE SCALE GENOMIC DNA]</scope>
    <source>
        <strain evidence="13">Xu316</strain>
    </source>
</reference>
<keyword evidence="7 10" id="KW-0805">Transcription regulation</keyword>
<dbReference type="GO" id="GO:0006368">
    <property type="term" value="P:transcription elongation by RNA polymerase II"/>
    <property type="evidence" value="ECO:0007669"/>
    <property type="project" value="TreeGrafter"/>
</dbReference>
<evidence type="ECO:0000256" key="7">
    <source>
        <dbReference type="ARBA" id="ARBA00023015"/>
    </source>
</evidence>
<keyword evidence="9 10" id="KW-0539">Nucleus</keyword>
<dbReference type="InterPro" id="IPR007808">
    <property type="entry name" value="Elf1"/>
</dbReference>
<proteinExistence type="inferred from homology"/>
<dbReference type="InterPro" id="IPR038567">
    <property type="entry name" value="T_Elf1_sf"/>
</dbReference>
<evidence type="ECO:0000256" key="3">
    <source>
        <dbReference type="ARBA" id="ARBA00009730"/>
    </source>
</evidence>
<dbReference type="eggNOG" id="KOG3214">
    <property type="taxonomic scope" value="Eukaryota"/>
</dbReference>
<dbReference type="EMBL" id="AOGT01000940">
    <property type="protein sequence ID" value="EMG48854.1"/>
    <property type="molecule type" value="Genomic_DNA"/>
</dbReference>
<dbReference type="GO" id="GO:0000993">
    <property type="term" value="F:RNA polymerase II complex binding"/>
    <property type="evidence" value="ECO:0007669"/>
    <property type="project" value="TreeGrafter"/>
</dbReference>
<organism evidence="12 13">
    <name type="scientific">Candida maltosa (strain Xu316)</name>
    <name type="common">Yeast</name>
    <dbReference type="NCBI Taxonomy" id="1245528"/>
    <lineage>
        <taxon>Eukaryota</taxon>
        <taxon>Fungi</taxon>
        <taxon>Dikarya</taxon>
        <taxon>Ascomycota</taxon>
        <taxon>Saccharomycotina</taxon>
        <taxon>Pichiomycetes</taxon>
        <taxon>Debaryomycetaceae</taxon>
        <taxon>Candida/Lodderomyces clade</taxon>
        <taxon>Candida</taxon>
    </lineage>
</organism>
<dbReference type="PANTHER" id="PTHR20934">
    <property type="entry name" value="TRANSCRIPTION ELONGATION FACTOR 1 HOMOLOG"/>
    <property type="match status" value="1"/>
</dbReference>
<evidence type="ECO:0000256" key="5">
    <source>
        <dbReference type="ARBA" id="ARBA00022771"/>
    </source>
</evidence>
<comment type="subcellular location">
    <subcellularLocation>
        <location evidence="2 10">Nucleus</location>
    </subcellularLocation>
</comment>
<dbReference type="AlphaFoldDB" id="M3K293"/>
<protein>
    <recommendedName>
        <fullName evidence="10">Transcription elongation factor 1 homolog</fullName>
    </recommendedName>
</protein>
<sequence>MGKRKSSSRKPAKKIKQTLDVTFTCLFCNHEKSVICTIDKKNLLGELHCKICGQSFQTAIHALSQPVDIYSDWIDACEDLAEEAEKNGDDEEGEEYSDDDERNHGRRERDPTIDSDDDEY</sequence>
<dbReference type="SUPFAM" id="SSF57783">
    <property type="entry name" value="Zinc beta-ribbon"/>
    <property type="match status" value="1"/>
</dbReference>
<evidence type="ECO:0000256" key="9">
    <source>
        <dbReference type="ARBA" id="ARBA00023242"/>
    </source>
</evidence>
<keyword evidence="8 10" id="KW-0804">Transcription</keyword>
<dbReference type="GO" id="GO:0003746">
    <property type="term" value="F:translation elongation factor activity"/>
    <property type="evidence" value="ECO:0007669"/>
    <property type="project" value="UniProtKB-KW"/>
</dbReference>
<dbReference type="OrthoDB" id="445983at2759"/>
<evidence type="ECO:0000256" key="8">
    <source>
        <dbReference type="ARBA" id="ARBA00023163"/>
    </source>
</evidence>
<dbReference type="Gene3D" id="2.20.25.190">
    <property type="match status" value="1"/>
</dbReference>
<comment type="similarity">
    <text evidence="3 10">Belongs to the ELOF1 family.</text>
</comment>
<evidence type="ECO:0000256" key="4">
    <source>
        <dbReference type="ARBA" id="ARBA00022723"/>
    </source>
</evidence>
<feature type="compositionally biased region" description="Basic and acidic residues" evidence="11">
    <location>
        <begin position="101"/>
        <end position="112"/>
    </location>
</feature>
<evidence type="ECO:0000313" key="12">
    <source>
        <dbReference type="EMBL" id="EMG48854.1"/>
    </source>
</evidence>
<evidence type="ECO:0000256" key="2">
    <source>
        <dbReference type="ARBA" id="ARBA00004123"/>
    </source>
</evidence>
<feature type="region of interest" description="Disordered" evidence="11">
    <location>
        <begin position="81"/>
        <end position="120"/>
    </location>
</feature>
<comment type="caution">
    <text evidence="12">The sequence shown here is derived from an EMBL/GenBank/DDBJ whole genome shotgun (WGS) entry which is preliminary data.</text>
</comment>
<keyword evidence="13" id="KW-1185">Reference proteome</keyword>
<feature type="compositionally biased region" description="Acidic residues" evidence="11">
    <location>
        <begin position="81"/>
        <end position="100"/>
    </location>
</feature>
<gene>
    <name evidence="12" type="ORF">G210_0500</name>
</gene>
<keyword evidence="5 10" id="KW-0863">Zinc-finger</keyword>
<dbReference type="OMA" id="CLDANKK"/>
<evidence type="ECO:0000256" key="6">
    <source>
        <dbReference type="ARBA" id="ARBA00022833"/>
    </source>
</evidence>
<keyword evidence="4 10" id="KW-0479">Metal-binding</keyword>
<dbReference type="Proteomes" id="UP000011777">
    <property type="component" value="Unassembled WGS sequence"/>
</dbReference>
<evidence type="ECO:0000256" key="1">
    <source>
        <dbReference type="ARBA" id="ARBA00003357"/>
    </source>
</evidence>
<keyword evidence="12" id="KW-0648">Protein biosynthesis</keyword>
<dbReference type="PANTHER" id="PTHR20934:SF0">
    <property type="entry name" value="TRANSCRIPTION ELONGATION FACTOR 1 HOMOLOG"/>
    <property type="match status" value="1"/>
</dbReference>
<evidence type="ECO:0000256" key="10">
    <source>
        <dbReference type="RuleBase" id="RU364033"/>
    </source>
</evidence>